<gene>
    <name evidence="1" type="ORF">HDG69_001794</name>
</gene>
<accession>A0ABX2A336</accession>
<evidence type="ECO:0000313" key="1">
    <source>
        <dbReference type="EMBL" id="NOV97219.1"/>
    </source>
</evidence>
<comment type="caution">
    <text evidence="1">The sequence shown here is derived from an EMBL/GenBank/DDBJ whole genome shotgun (WGS) entry which is preliminary data.</text>
</comment>
<keyword evidence="2" id="KW-1185">Reference proteome</keyword>
<evidence type="ECO:0000313" key="2">
    <source>
        <dbReference type="Proteomes" id="UP000757540"/>
    </source>
</evidence>
<reference evidence="1 2" key="1">
    <citation type="submission" date="2020-05" db="EMBL/GenBank/DDBJ databases">
        <title>Genomic Encyclopedia of Type Strains, Phase III (KMG-III): the genomes of soil and plant-associated and newly described type strains.</title>
        <authorList>
            <person name="Whitman W."/>
        </authorList>
    </citation>
    <scope>NUCLEOTIDE SEQUENCE [LARGE SCALE GENOMIC DNA]</scope>
    <source>
        <strain evidence="1 2">KCTC 19046</strain>
    </source>
</reference>
<dbReference type="EMBL" id="JABEZU010000002">
    <property type="protein sequence ID" value="NOV97219.1"/>
    <property type="molecule type" value="Genomic_DNA"/>
</dbReference>
<organism evidence="1 2">
    <name type="scientific">Isoptericola halotolerans</name>
    <dbReference type="NCBI Taxonomy" id="300560"/>
    <lineage>
        <taxon>Bacteria</taxon>
        <taxon>Bacillati</taxon>
        <taxon>Actinomycetota</taxon>
        <taxon>Actinomycetes</taxon>
        <taxon>Micrococcales</taxon>
        <taxon>Promicromonosporaceae</taxon>
        <taxon>Isoptericola</taxon>
    </lineage>
</organism>
<proteinExistence type="predicted"/>
<sequence length="214" mass="22491">MTSTTDGVPADKQDLLIELTGFELLSLLAVSTEDAARRTREHLHLPEVASDSPLLTAGVSSLLVRGLCTMESGTLRPQSRLDALVTVLTRANQWLEAAGIADRTTGSALLVGSELGGALLEPRPYSIWHAWPMPPSPDLPTAGARFVRSQFENNTGRPFAGSLKLTTASGSRISAVHVDTAGRWELASGPGDTVPEAVGVGADPSFRVLAEALA</sequence>
<name>A0ABX2A336_9MICO</name>
<dbReference type="RefSeq" id="WP_171783456.1">
    <property type="nucleotide sequence ID" value="NZ_BAAAML010000014.1"/>
</dbReference>
<protein>
    <submittedName>
        <fullName evidence="1">Uncharacterized protein</fullName>
    </submittedName>
</protein>
<dbReference type="Proteomes" id="UP000757540">
    <property type="component" value="Unassembled WGS sequence"/>
</dbReference>